<feature type="transmembrane region" description="Helical" evidence="6">
    <location>
        <begin position="38"/>
        <end position="61"/>
    </location>
</feature>
<dbReference type="InterPro" id="IPR011701">
    <property type="entry name" value="MFS"/>
</dbReference>
<proteinExistence type="predicted"/>
<dbReference type="Proteomes" id="UP001549031">
    <property type="component" value="Unassembled WGS sequence"/>
</dbReference>
<dbReference type="RefSeq" id="WP_247244444.1">
    <property type="nucleotide sequence ID" value="NZ_JALJRA010000009.1"/>
</dbReference>
<dbReference type="Gene3D" id="1.20.1250.20">
    <property type="entry name" value="MFS general substrate transporter like domains"/>
    <property type="match status" value="2"/>
</dbReference>
<dbReference type="PROSITE" id="PS50850">
    <property type="entry name" value="MFS"/>
    <property type="match status" value="1"/>
</dbReference>
<feature type="transmembrane region" description="Helical" evidence="6">
    <location>
        <begin position="91"/>
        <end position="113"/>
    </location>
</feature>
<organism evidence="8 9">
    <name type="scientific">Pseudorhizobium tarimense</name>
    <dbReference type="NCBI Taxonomy" id="1079109"/>
    <lineage>
        <taxon>Bacteria</taxon>
        <taxon>Pseudomonadati</taxon>
        <taxon>Pseudomonadota</taxon>
        <taxon>Alphaproteobacteria</taxon>
        <taxon>Hyphomicrobiales</taxon>
        <taxon>Rhizobiaceae</taxon>
        <taxon>Rhizobium/Agrobacterium group</taxon>
        <taxon>Pseudorhizobium</taxon>
    </lineage>
</organism>
<comment type="caution">
    <text evidence="8">The sequence shown here is derived from an EMBL/GenBank/DDBJ whole genome shotgun (WGS) entry which is preliminary data.</text>
</comment>
<sequence>MLSTLTGVAVTSQAFRTIAAVVSPDLQRDFGLSAEDLGVFAGAFHLSFALAQIPVGLALDLYGVRRTVAAAFSCTLLGTILSVIAPSLPLLVFGQLLIGLGCAPAFVGTLFFISKHFLDSRFAKVSGLVLSVSGLGLLATGTPLAWVVETWTWRTGFAIMGIFTSGILLATLVLVRDERSDKRADLRSATAEIGTILKKRHTIGILVLALVGYSSYMALRGLWAVPALIERYDFTLTQAGTVLLASSIAAMIAPPAFGLFSIDARRRRHLISGSVMASALAFAILALSSSWYIDAALCVALGFLTGFTVLQFADVKAAYAPRAVGRAFGIFNTATFLGVALMQWTTGQVAAVAGAHDIEQFAAVFSFIAVISVTAAIAFLLLPWPKPMT</sequence>
<dbReference type="Pfam" id="PF07690">
    <property type="entry name" value="MFS_1"/>
    <property type="match status" value="1"/>
</dbReference>
<feature type="transmembrane region" description="Helical" evidence="6">
    <location>
        <begin position="68"/>
        <end position="85"/>
    </location>
</feature>
<feature type="transmembrane region" description="Helical" evidence="6">
    <location>
        <begin position="324"/>
        <end position="344"/>
    </location>
</feature>
<keyword evidence="2" id="KW-1003">Cell membrane</keyword>
<evidence type="ECO:0000256" key="1">
    <source>
        <dbReference type="ARBA" id="ARBA00004651"/>
    </source>
</evidence>
<dbReference type="PANTHER" id="PTHR43124:SF3">
    <property type="entry name" value="CHLORAMPHENICOL EFFLUX PUMP RV0191"/>
    <property type="match status" value="1"/>
</dbReference>
<keyword evidence="9" id="KW-1185">Reference proteome</keyword>
<feature type="transmembrane region" description="Helical" evidence="6">
    <location>
        <begin position="203"/>
        <end position="223"/>
    </location>
</feature>
<feature type="transmembrane region" description="Helical" evidence="6">
    <location>
        <begin position="125"/>
        <end position="147"/>
    </location>
</feature>
<gene>
    <name evidence="8" type="ORF">ABID21_002535</name>
</gene>
<evidence type="ECO:0000256" key="3">
    <source>
        <dbReference type="ARBA" id="ARBA00022692"/>
    </source>
</evidence>
<dbReference type="InterPro" id="IPR036259">
    <property type="entry name" value="MFS_trans_sf"/>
</dbReference>
<name>A0ABV2H881_9HYPH</name>
<accession>A0ABV2H881</accession>
<comment type="subcellular location">
    <subcellularLocation>
        <location evidence="1">Cell membrane</location>
        <topology evidence="1">Multi-pass membrane protein</topology>
    </subcellularLocation>
</comment>
<evidence type="ECO:0000256" key="4">
    <source>
        <dbReference type="ARBA" id="ARBA00022989"/>
    </source>
</evidence>
<evidence type="ECO:0000313" key="8">
    <source>
        <dbReference type="EMBL" id="MET3586417.1"/>
    </source>
</evidence>
<evidence type="ECO:0000313" key="9">
    <source>
        <dbReference type="Proteomes" id="UP001549031"/>
    </source>
</evidence>
<feature type="transmembrane region" description="Helical" evidence="6">
    <location>
        <begin position="293"/>
        <end position="312"/>
    </location>
</feature>
<evidence type="ECO:0000256" key="5">
    <source>
        <dbReference type="ARBA" id="ARBA00023136"/>
    </source>
</evidence>
<dbReference type="InterPro" id="IPR020846">
    <property type="entry name" value="MFS_dom"/>
</dbReference>
<keyword evidence="5 6" id="KW-0472">Membrane</keyword>
<feature type="transmembrane region" description="Helical" evidence="6">
    <location>
        <begin position="269"/>
        <end position="287"/>
    </location>
</feature>
<evidence type="ECO:0000256" key="2">
    <source>
        <dbReference type="ARBA" id="ARBA00022475"/>
    </source>
</evidence>
<dbReference type="SUPFAM" id="SSF103473">
    <property type="entry name" value="MFS general substrate transporter"/>
    <property type="match status" value="1"/>
</dbReference>
<reference evidence="8 9" key="1">
    <citation type="submission" date="2024-06" db="EMBL/GenBank/DDBJ databases">
        <title>Genomic Encyclopedia of Type Strains, Phase IV (KMG-IV): sequencing the most valuable type-strain genomes for metagenomic binning, comparative biology and taxonomic classification.</title>
        <authorList>
            <person name="Goeker M."/>
        </authorList>
    </citation>
    <scope>NUCLEOTIDE SEQUENCE [LARGE SCALE GENOMIC DNA]</scope>
    <source>
        <strain evidence="8 9">DSM 105042</strain>
    </source>
</reference>
<dbReference type="EMBL" id="JBEPLJ010000009">
    <property type="protein sequence ID" value="MET3586417.1"/>
    <property type="molecule type" value="Genomic_DNA"/>
</dbReference>
<dbReference type="PANTHER" id="PTHR43124">
    <property type="entry name" value="PURINE EFFLUX PUMP PBUE"/>
    <property type="match status" value="1"/>
</dbReference>
<feature type="transmembrane region" description="Helical" evidence="6">
    <location>
        <begin position="364"/>
        <end position="384"/>
    </location>
</feature>
<feature type="domain" description="Major facilitator superfamily (MFS) profile" evidence="7">
    <location>
        <begin position="1"/>
        <end position="387"/>
    </location>
</feature>
<dbReference type="InterPro" id="IPR050189">
    <property type="entry name" value="MFS_Efflux_Transporters"/>
</dbReference>
<protein>
    <submittedName>
        <fullName evidence="8">MFS family arabinose efflux permease</fullName>
    </submittedName>
</protein>
<keyword evidence="3 6" id="KW-0812">Transmembrane</keyword>
<feature type="transmembrane region" description="Helical" evidence="6">
    <location>
        <begin position="243"/>
        <end position="262"/>
    </location>
</feature>
<evidence type="ECO:0000256" key="6">
    <source>
        <dbReference type="SAM" id="Phobius"/>
    </source>
</evidence>
<keyword evidence="4 6" id="KW-1133">Transmembrane helix</keyword>
<evidence type="ECO:0000259" key="7">
    <source>
        <dbReference type="PROSITE" id="PS50850"/>
    </source>
</evidence>
<feature type="transmembrane region" description="Helical" evidence="6">
    <location>
        <begin position="153"/>
        <end position="175"/>
    </location>
</feature>